<organism evidence="2 3">
    <name type="scientific">Flammeovirga yaeyamensis</name>
    <dbReference type="NCBI Taxonomy" id="367791"/>
    <lineage>
        <taxon>Bacteria</taxon>
        <taxon>Pseudomonadati</taxon>
        <taxon>Bacteroidota</taxon>
        <taxon>Cytophagia</taxon>
        <taxon>Cytophagales</taxon>
        <taxon>Flammeovirgaceae</taxon>
        <taxon>Flammeovirga</taxon>
    </lineage>
</organism>
<dbReference type="GO" id="GO:0120147">
    <property type="term" value="F:formylglycine-generating oxidase activity"/>
    <property type="evidence" value="ECO:0007669"/>
    <property type="project" value="TreeGrafter"/>
</dbReference>
<dbReference type="InterPro" id="IPR051043">
    <property type="entry name" value="Sulfatase_Mod_Factor_Kinase"/>
</dbReference>
<dbReference type="InterPro" id="IPR005532">
    <property type="entry name" value="SUMF_dom"/>
</dbReference>
<sequence>MNKFIILLFSLVSLHTYAQKKKNYSEKVDEVTFDMIYVKGGEFQMGDRKGDLVLDTGENPSLPLHNVKISGFFVGKFEVTQNLWETVMGKNPSETKMGNLPVETVSWNDCQDFIKKLNTLTGKDYRLLTEAEWEYVARGGKKHSDEETGNVNITDRAWILDNSEGKLNAVGSKQPNELGIYDLQGNVWEWVNDWYAVDSYKKSMSDDPQGVQNGKEKVYRGGSYMSEEEFCRPAYRNYDEPQIKQSFIGLRLARSL</sequence>
<dbReference type="RefSeq" id="WP_169665262.1">
    <property type="nucleotide sequence ID" value="NZ_CP076132.1"/>
</dbReference>
<dbReference type="InterPro" id="IPR016187">
    <property type="entry name" value="CTDL_fold"/>
</dbReference>
<protein>
    <submittedName>
        <fullName evidence="2">SUMF1/EgtB/PvdO family nonheme iron enzyme</fullName>
    </submittedName>
</protein>
<feature type="domain" description="Sulfatase-modifying factor enzyme-like" evidence="1">
    <location>
        <begin position="34"/>
        <end position="254"/>
    </location>
</feature>
<dbReference type="KEGG" id="fya:KMW28_14990"/>
<accession>A0AAX1N0E4</accession>
<dbReference type="Pfam" id="PF03781">
    <property type="entry name" value="FGE-sulfatase"/>
    <property type="match status" value="1"/>
</dbReference>
<proteinExistence type="predicted"/>
<dbReference type="Proteomes" id="UP000678679">
    <property type="component" value="Chromosome 1"/>
</dbReference>
<dbReference type="PANTHER" id="PTHR23150:SF19">
    <property type="entry name" value="FORMYLGLYCINE-GENERATING ENZYME"/>
    <property type="match status" value="1"/>
</dbReference>
<dbReference type="Gene3D" id="3.90.1580.10">
    <property type="entry name" value="paralog of FGE (formylglycine-generating enzyme)"/>
    <property type="match status" value="1"/>
</dbReference>
<dbReference type="AlphaFoldDB" id="A0AAX1N0E4"/>
<dbReference type="SUPFAM" id="SSF56436">
    <property type="entry name" value="C-type lectin-like"/>
    <property type="match status" value="1"/>
</dbReference>
<dbReference type="PANTHER" id="PTHR23150">
    <property type="entry name" value="SULFATASE MODIFYING FACTOR 1, 2"/>
    <property type="match status" value="1"/>
</dbReference>
<reference evidence="2 3" key="1">
    <citation type="submission" date="2021-05" db="EMBL/GenBank/DDBJ databases">
        <title>Comparative genomic studies on the polysaccharide-degrading batcterial strains of the Flammeovirga genus.</title>
        <authorList>
            <person name="Zewei F."/>
            <person name="Zheng Z."/>
            <person name="Yu L."/>
            <person name="Ruyue G."/>
            <person name="Yanhong M."/>
            <person name="Yuanyuan C."/>
            <person name="Jingyan G."/>
            <person name="Wenjun H."/>
        </authorList>
    </citation>
    <scope>NUCLEOTIDE SEQUENCE [LARGE SCALE GENOMIC DNA]</scope>
    <source>
        <strain evidence="2 3">NBRC:100898</strain>
    </source>
</reference>
<dbReference type="InterPro" id="IPR042095">
    <property type="entry name" value="SUMF_sf"/>
</dbReference>
<gene>
    <name evidence="2" type="ORF">KMW28_14990</name>
</gene>
<evidence type="ECO:0000313" key="3">
    <source>
        <dbReference type="Proteomes" id="UP000678679"/>
    </source>
</evidence>
<evidence type="ECO:0000259" key="1">
    <source>
        <dbReference type="Pfam" id="PF03781"/>
    </source>
</evidence>
<keyword evidence="3" id="KW-1185">Reference proteome</keyword>
<dbReference type="EMBL" id="CP076132">
    <property type="protein sequence ID" value="QWG00957.1"/>
    <property type="molecule type" value="Genomic_DNA"/>
</dbReference>
<name>A0AAX1N0E4_9BACT</name>
<evidence type="ECO:0000313" key="2">
    <source>
        <dbReference type="EMBL" id="QWG00957.1"/>
    </source>
</evidence>